<evidence type="ECO:0000313" key="3">
    <source>
        <dbReference type="Proteomes" id="UP000186817"/>
    </source>
</evidence>
<protein>
    <submittedName>
        <fullName evidence="2">Uncharacterized protein</fullName>
    </submittedName>
</protein>
<evidence type="ECO:0000256" key="1">
    <source>
        <dbReference type="SAM" id="MobiDB-lite"/>
    </source>
</evidence>
<evidence type="ECO:0000313" key="2">
    <source>
        <dbReference type="EMBL" id="OLQ08047.1"/>
    </source>
</evidence>
<accession>A0A1Q9EKY5</accession>
<dbReference type="InterPro" id="IPR011993">
    <property type="entry name" value="PH-like_dom_sf"/>
</dbReference>
<reference evidence="2 3" key="1">
    <citation type="submission" date="2016-02" db="EMBL/GenBank/DDBJ databases">
        <title>Genome analysis of coral dinoflagellate symbionts highlights evolutionary adaptations to a symbiotic lifestyle.</title>
        <authorList>
            <person name="Aranda M."/>
            <person name="Li Y."/>
            <person name="Liew Y.J."/>
            <person name="Baumgarten S."/>
            <person name="Simakov O."/>
            <person name="Wilson M."/>
            <person name="Piel J."/>
            <person name="Ashoor H."/>
            <person name="Bougouffa S."/>
            <person name="Bajic V.B."/>
            <person name="Ryu T."/>
            <person name="Ravasi T."/>
            <person name="Bayer T."/>
            <person name="Micklem G."/>
            <person name="Kim H."/>
            <person name="Bhak J."/>
            <person name="Lajeunesse T.C."/>
            <person name="Voolstra C.R."/>
        </authorList>
    </citation>
    <scope>NUCLEOTIDE SEQUENCE [LARGE SCALE GENOMIC DNA]</scope>
    <source>
        <strain evidence="2 3">CCMP2467</strain>
    </source>
</reference>
<gene>
    <name evidence="2" type="ORF">AK812_SmicGene8498</name>
</gene>
<keyword evidence="3" id="KW-1185">Reference proteome</keyword>
<dbReference type="AlphaFoldDB" id="A0A1Q9EKY5"/>
<dbReference type="Proteomes" id="UP000186817">
    <property type="component" value="Unassembled WGS sequence"/>
</dbReference>
<feature type="compositionally biased region" description="Acidic residues" evidence="1">
    <location>
        <begin position="109"/>
        <end position="119"/>
    </location>
</feature>
<feature type="region of interest" description="Disordered" evidence="1">
    <location>
        <begin position="102"/>
        <end position="127"/>
    </location>
</feature>
<dbReference type="OrthoDB" id="442021at2759"/>
<sequence length="127" mass="13880">MHRSLADVEEIHVGSGLKRVDTPLDELCVTLILSSQDAVTFRFEDVEERDTFAACLLMRGCLDTPNFGQHDMEGFGDVGMVLVCVITLEEDEGILPTESEVAGFAGSEVAEEEQEEEDSSPTHMSSV</sequence>
<comment type="caution">
    <text evidence="2">The sequence shown here is derived from an EMBL/GenBank/DDBJ whole genome shotgun (WGS) entry which is preliminary data.</text>
</comment>
<name>A0A1Q9EKY5_SYMMI</name>
<dbReference type="Gene3D" id="2.30.29.30">
    <property type="entry name" value="Pleckstrin-homology domain (PH domain)/Phosphotyrosine-binding domain (PTB)"/>
    <property type="match status" value="1"/>
</dbReference>
<proteinExistence type="predicted"/>
<organism evidence="2 3">
    <name type="scientific">Symbiodinium microadriaticum</name>
    <name type="common">Dinoflagellate</name>
    <name type="synonym">Zooxanthella microadriatica</name>
    <dbReference type="NCBI Taxonomy" id="2951"/>
    <lineage>
        <taxon>Eukaryota</taxon>
        <taxon>Sar</taxon>
        <taxon>Alveolata</taxon>
        <taxon>Dinophyceae</taxon>
        <taxon>Suessiales</taxon>
        <taxon>Symbiodiniaceae</taxon>
        <taxon>Symbiodinium</taxon>
    </lineage>
</organism>
<dbReference type="EMBL" id="LSRX01000126">
    <property type="protein sequence ID" value="OLQ08047.1"/>
    <property type="molecule type" value="Genomic_DNA"/>
</dbReference>